<accession>A0A2M7H2F3</accession>
<dbReference type="InterPro" id="IPR011042">
    <property type="entry name" value="6-blade_b-propeller_TolB-like"/>
</dbReference>
<organism evidence="2 3">
    <name type="scientific">Candidatus Kerfeldbacteria bacterium CG15_BIG_FIL_POST_REV_8_21_14_020_45_12</name>
    <dbReference type="NCBI Taxonomy" id="2014247"/>
    <lineage>
        <taxon>Bacteria</taxon>
        <taxon>Candidatus Kerfeldiibacteriota</taxon>
    </lineage>
</organism>
<proteinExistence type="predicted"/>
<protein>
    <recommendedName>
        <fullName evidence="4">SMP-30/Gluconolactonase/LRE-like region domain-containing protein</fullName>
    </recommendedName>
</protein>
<dbReference type="EMBL" id="PFGC01000055">
    <property type="protein sequence ID" value="PIW36422.1"/>
    <property type="molecule type" value="Genomic_DNA"/>
</dbReference>
<dbReference type="AlphaFoldDB" id="A0A2M7H2F3"/>
<reference evidence="2 3" key="1">
    <citation type="submission" date="2017-09" db="EMBL/GenBank/DDBJ databases">
        <title>Depth-based differentiation of microbial function through sediment-hosted aquifers and enrichment of novel symbionts in the deep terrestrial subsurface.</title>
        <authorList>
            <person name="Probst A.J."/>
            <person name="Ladd B."/>
            <person name="Jarett J.K."/>
            <person name="Geller-Mcgrath D.E."/>
            <person name="Sieber C.M."/>
            <person name="Emerson J.B."/>
            <person name="Anantharaman K."/>
            <person name="Thomas B.C."/>
            <person name="Malmstrom R."/>
            <person name="Stieglmeier M."/>
            <person name="Klingl A."/>
            <person name="Woyke T."/>
            <person name="Ryan C.M."/>
            <person name="Banfield J.F."/>
        </authorList>
    </citation>
    <scope>NUCLEOTIDE SEQUENCE [LARGE SCALE GENOMIC DNA]</scope>
    <source>
        <strain evidence="2">CG15_BIG_FIL_POST_REV_8_21_14_020_45_12</strain>
    </source>
</reference>
<gene>
    <name evidence="2" type="ORF">COW24_05465</name>
</gene>
<dbReference type="Gene3D" id="2.120.10.30">
    <property type="entry name" value="TolB, C-terminal domain"/>
    <property type="match status" value="1"/>
</dbReference>
<evidence type="ECO:0008006" key="4">
    <source>
        <dbReference type="Google" id="ProtNLM"/>
    </source>
</evidence>
<feature type="coiled-coil region" evidence="1">
    <location>
        <begin position="91"/>
        <end position="118"/>
    </location>
</feature>
<sequence>MWIGSFIWNIARSLGKLLRRGSKQAVTAGKNRIASRESRNGRVSRASTRSLSASGFITKLIRWIQSLSVLQKAFFVVAIVVLLLFSQSVVNRGEKQNNKAAEQNYAEQMANIDVKINEGKAAALYDKGTARTLYIEARDLLAQIPENSDTFKERGEEMRSVIAAELAGVNNVVTIDNPSSLIDFTAINSDIKISSIILLGASVYGFDENNGSVYRANLENKSTTVTVSNSNSSNPFAASAKASPGTGAVVFADQTFGILNPISESLSPLSLGYESTDTNFVDVNIFGVRLYTLDAKNSKIFRHRKSGEDFGAPEDWLTSKADLTDARAMAIDGDIYVLKTNGSVIKLSAGDVDSSFSLTTIDPAISSGQAIYTDENTQRLYILDPAGKRVVVYEKTGAFVAQYTSPSFTDLKDMVVDEASNKVYVLNGTALFEIDLTLTSNSGQAASTTPTLSGQA</sequence>
<name>A0A2M7H2F3_9BACT</name>
<keyword evidence="1" id="KW-0175">Coiled coil</keyword>
<evidence type="ECO:0000256" key="1">
    <source>
        <dbReference type="SAM" id="Coils"/>
    </source>
</evidence>
<evidence type="ECO:0000313" key="2">
    <source>
        <dbReference type="EMBL" id="PIW36422.1"/>
    </source>
</evidence>
<dbReference type="SUPFAM" id="SSF101898">
    <property type="entry name" value="NHL repeat"/>
    <property type="match status" value="1"/>
</dbReference>
<evidence type="ECO:0000313" key="3">
    <source>
        <dbReference type="Proteomes" id="UP000230292"/>
    </source>
</evidence>
<dbReference type="Proteomes" id="UP000230292">
    <property type="component" value="Unassembled WGS sequence"/>
</dbReference>
<comment type="caution">
    <text evidence="2">The sequence shown here is derived from an EMBL/GenBank/DDBJ whole genome shotgun (WGS) entry which is preliminary data.</text>
</comment>